<dbReference type="EMBL" id="SOCE01000001">
    <property type="protein sequence ID" value="TDU86665.1"/>
    <property type="molecule type" value="Genomic_DNA"/>
</dbReference>
<dbReference type="InterPro" id="IPR032710">
    <property type="entry name" value="NTF2-like_dom_sf"/>
</dbReference>
<dbReference type="SUPFAM" id="SSF54427">
    <property type="entry name" value="NTF2-like"/>
    <property type="match status" value="1"/>
</dbReference>
<protein>
    <recommendedName>
        <fullName evidence="3">DUF4440 domain-containing protein</fullName>
    </recommendedName>
</protein>
<organism evidence="1 2">
    <name type="scientific">Kribbella voronezhensis</name>
    <dbReference type="NCBI Taxonomy" id="2512212"/>
    <lineage>
        <taxon>Bacteria</taxon>
        <taxon>Bacillati</taxon>
        <taxon>Actinomycetota</taxon>
        <taxon>Actinomycetes</taxon>
        <taxon>Propionibacteriales</taxon>
        <taxon>Kribbellaceae</taxon>
        <taxon>Kribbella</taxon>
    </lineage>
</organism>
<evidence type="ECO:0008006" key="3">
    <source>
        <dbReference type="Google" id="ProtNLM"/>
    </source>
</evidence>
<dbReference type="Proteomes" id="UP000295151">
    <property type="component" value="Unassembled WGS sequence"/>
</dbReference>
<dbReference type="RefSeq" id="WP_133976580.1">
    <property type="nucleotide sequence ID" value="NZ_SOCE01000001.1"/>
</dbReference>
<dbReference type="PIRSF" id="PIRSF029394">
    <property type="entry name" value="UCP029394"/>
    <property type="match status" value="1"/>
</dbReference>
<dbReference type="OrthoDB" id="4570375at2"/>
<dbReference type="Gene3D" id="3.10.450.50">
    <property type="match status" value="1"/>
</dbReference>
<dbReference type="InterPro" id="IPR016918">
    <property type="entry name" value="UCP029394"/>
</dbReference>
<evidence type="ECO:0000313" key="1">
    <source>
        <dbReference type="EMBL" id="TDU86665.1"/>
    </source>
</evidence>
<reference evidence="1 2" key="1">
    <citation type="submission" date="2019-03" db="EMBL/GenBank/DDBJ databases">
        <title>Genomic Encyclopedia of Type Strains, Phase III (KMG-III): the genomes of soil and plant-associated and newly described type strains.</title>
        <authorList>
            <person name="Whitman W."/>
        </authorList>
    </citation>
    <scope>NUCLEOTIDE SEQUENCE [LARGE SCALE GENOMIC DNA]</scope>
    <source>
        <strain evidence="1 2">VKM Ac-2575</strain>
    </source>
</reference>
<accession>A0A4R7T4V9</accession>
<dbReference type="AlphaFoldDB" id="A0A4R7T4V9"/>
<name>A0A4R7T4V9_9ACTN</name>
<comment type="caution">
    <text evidence="1">The sequence shown here is derived from an EMBL/GenBank/DDBJ whole genome shotgun (WGS) entry which is preliminary data.</text>
</comment>
<proteinExistence type="predicted"/>
<keyword evidence="2" id="KW-1185">Reference proteome</keyword>
<gene>
    <name evidence="1" type="ORF">EV138_0179</name>
</gene>
<evidence type="ECO:0000313" key="2">
    <source>
        <dbReference type="Proteomes" id="UP000295151"/>
    </source>
</evidence>
<sequence>MDLAAEVEKHHEDLARWLGSEAEPALLDSIRAAHRPEFTLVAIDGAKLDLDGLLTGLAGARNAVPGLTIGIEEFEVVVRTAEVAVCRFLERHSVGSLRRTVVVLTADPAGRNGVRWLSVQETPVL</sequence>